<evidence type="ECO:0000313" key="14">
    <source>
        <dbReference type="Proteomes" id="UP000603141"/>
    </source>
</evidence>
<feature type="transmembrane region" description="Helical" evidence="12">
    <location>
        <begin position="97"/>
        <end position="118"/>
    </location>
</feature>
<evidence type="ECO:0000256" key="2">
    <source>
        <dbReference type="ARBA" id="ARBA00022475"/>
    </source>
</evidence>
<dbReference type="GO" id="GO:0016491">
    <property type="term" value="F:oxidoreductase activity"/>
    <property type="evidence" value="ECO:0007669"/>
    <property type="project" value="UniProtKB-KW"/>
</dbReference>
<comment type="subcellular location">
    <subcellularLocation>
        <location evidence="1">Membrane</location>
        <topology evidence="1">Multi-pass membrane protein</topology>
    </subcellularLocation>
</comment>
<keyword evidence="6" id="KW-0560">Oxidoreductase</keyword>
<dbReference type="InterPro" id="IPR003780">
    <property type="entry name" value="COX15/CtaA_fam"/>
</dbReference>
<dbReference type="EMBL" id="JAENIJ010000001">
    <property type="protein sequence ID" value="MBK1880904.1"/>
    <property type="molecule type" value="Genomic_DNA"/>
</dbReference>
<evidence type="ECO:0000313" key="13">
    <source>
        <dbReference type="EMBL" id="MBK1880904.1"/>
    </source>
</evidence>
<evidence type="ECO:0000256" key="10">
    <source>
        <dbReference type="ARBA" id="ARBA00023157"/>
    </source>
</evidence>
<keyword evidence="4" id="KW-0479">Metal-binding</keyword>
<keyword evidence="2" id="KW-1003">Cell membrane</keyword>
<dbReference type="Proteomes" id="UP000603141">
    <property type="component" value="Unassembled WGS sequence"/>
</dbReference>
<keyword evidence="7" id="KW-0408">Iron</keyword>
<evidence type="ECO:0000256" key="9">
    <source>
        <dbReference type="ARBA" id="ARBA00023136"/>
    </source>
</evidence>
<name>A0A934S4D5_9BACT</name>
<feature type="transmembrane region" description="Helical" evidence="12">
    <location>
        <begin position="276"/>
        <end position="299"/>
    </location>
</feature>
<comment type="pathway">
    <text evidence="11">Porphyrin-containing compound metabolism.</text>
</comment>
<gene>
    <name evidence="13" type="ORF">JIN85_00675</name>
</gene>
<feature type="transmembrane region" description="Helical" evidence="12">
    <location>
        <begin position="196"/>
        <end position="215"/>
    </location>
</feature>
<evidence type="ECO:0000256" key="8">
    <source>
        <dbReference type="ARBA" id="ARBA00023133"/>
    </source>
</evidence>
<feature type="transmembrane region" description="Helical" evidence="12">
    <location>
        <begin position="155"/>
        <end position="175"/>
    </location>
</feature>
<evidence type="ECO:0000256" key="4">
    <source>
        <dbReference type="ARBA" id="ARBA00022723"/>
    </source>
</evidence>
<dbReference type="PANTHER" id="PTHR35457">
    <property type="entry name" value="HEME A SYNTHASE"/>
    <property type="match status" value="1"/>
</dbReference>
<feature type="transmembrane region" description="Helical" evidence="12">
    <location>
        <begin position="305"/>
        <end position="325"/>
    </location>
</feature>
<evidence type="ECO:0000256" key="1">
    <source>
        <dbReference type="ARBA" id="ARBA00004141"/>
    </source>
</evidence>
<dbReference type="InterPro" id="IPR050450">
    <property type="entry name" value="COX15/CtaA_HemeA_synthase"/>
</dbReference>
<keyword evidence="14" id="KW-1185">Reference proteome</keyword>
<dbReference type="GO" id="GO:0016020">
    <property type="term" value="C:membrane"/>
    <property type="evidence" value="ECO:0007669"/>
    <property type="project" value="UniProtKB-SubCell"/>
</dbReference>
<keyword evidence="5 12" id="KW-1133">Transmembrane helix</keyword>
<feature type="transmembrane region" description="Helical" evidence="12">
    <location>
        <begin position="125"/>
        <end position="149"/>
    </location>
</feature>
<dbReference type="GO" id="GO:0006784">
    <property type="term" value="P:heme A biosynthetic process"/>
    <property type="evidence" value="ECO:0007669"/>
    <property type="project" value="InterPro"/>
</dbReference>
<protein>
    <submittedName>
        <fullName evidence="13">COX15/CtaA family protein</fullName>
    </submittedName>
</protein>
<organism evidence="13 14">
    <name type="scientific">Luteolibacter pohnpeiensis</name>
    <dbReference type="NCBI Taxonomy" id="454153"/>
    <lineage>
        <taxon>Bacteria</taxon>
        <taxon>Pseudomonadati</taxon>
        <taxon>Verrucomicrobiota</taxon>
        <taxon>Verrucomicrobiia</taxon>
        <taxon>Verrucomicrobiales</taxon>
        <taxon>Verrucomicrobiaceae</taxon>
        <taxon>Luteolibacter</taxon>
    </lineage>
</organism>
<accession>A0A934S4D5</accession>
<evidence type="ECO:0000256" key="12">
    <source>
        <dbReference type="SAM" id="Phobius"/>
    </source>
</evidence>
<dbReference type="PANTHER" id="PTHR35457:SF1">
    <property type="entry name" value="HEME A SYNTHASE"/>
    <property type="match status" value="1"/>
</dbReference>
<dbReference type="GO" id="GO:0046872">
    <property type="term" value="F:metal ion binding"/>
    <property type="evidence" value="ECO:0007669"/>
    <property type="project" value="UniProtKB-KW"/>
</dbReference>
<sequence>MRMTLFQKLATAALVALLGLMVVGAVVRVTGSGLGCPDWPMCWGCLIPPSSVDEINFSKLPMEKFKDAAAKEGLDRDTINEQSLRGEFNVRHAWTEYINRLSSGPVSLLTLATFIAAFRHRERPLVFWMAFGAVLLLVANALVGAVVVSTLLKPAIITGHLALAMLMLGALAYCACRGTEDPWQIELKGGQKPLRIAVLLLLAVVVAEGFLGTQVRQMTDQMSRAHVHEPRSQWIGELEQSWKYLVHRSFSWAVLFVAIWAWLLSKRHRVGGPGRVEKAVLGVVIFQMLLGVIMSQIHIYAWVQVVHIGLASLLLALIWVWWFGLSAGRKWVKPMIPDVSGNGARQIV</sequence>
<evidence type="ECO:0000256" key="6">
    <source>
        <dbReference type="ARBA" id="ARBA00023002"/>
    </source>
</evidence>
<reference evidence="13" key="1">
    <citation type="submission" date="2021-01" db="EMBL/GenBank/DDBJ databases">
        <title>Modified the classification status of verrucomicrobia.</title>
        <authorList>
            <person name="Feng X."/>
        </authorList>
    </citation>
    <scope>NUCLEOTIDE SEQUENCE</scope>
    <source>
        <strain evidence="13">KCTC 22041</strain>
    </source>
</reference>
<evidence type="ECO:0000256" key="7">
    <source>
        <dbReference type="ARBA" id="ARBA00023004"/>
    </source>
</evidence>
<keyword evidence="10" id="KW-1015">Disulfide bond</keyword>
<keyword evidence="3 12" id="KW-0812">Transmembrane</keyword>
<proteinExistence type="predicted"/>
<dbReference type="Pfam" id="PF02628">
    <property type="entry name" value="COX15-CtaA"/>
    <property type="match status" value="1"/>
</dbReference>
<evidence type="ECO:0000256" key="3">
    <source>
        <dbReference type="ARBA" id="ARBA00022692"/>
    </source>
</evidence>
<keyword evidence="8" id="KW-0350">Heme biosynthesis</keyword>
<keyword evidence="9 12" id="KW-0472">Membrane</keyword>
<dbReference type="RefSeq" id="WP_200266559.1">
    <property type="nucleotide sequence ID" value="NZ_JAENIJ010000001.1"/>
</dbReference>
<comment type="caution">
    <text evidence="13">The sequence shown here is derived from an EMBL/GenBank/DDBJ whole genome shotgun (WGS) entry which is preliminary data.</text>
</comment>
<feature type="transmembrane region" description="Helical" evidence="12">
    <location>
        <begin position="245"/>
        <end position="264"/>
    </location>
</feature>
<dbReference type="AlphaFoldDB" id="A0A934S4D5"/>
<evidence type="ECO:0000256" key="11">
    <source>
        <dbReference type="ARBA" id="ARBA00023444"/>
    </source>
</evidence>
<evidence type="ECO:0000256" key="5">
    <source>
        <dbReference type="ARBA" id="ARBA00022989"/>
    </source>
</evidence>